<dbReference type="AlphaFoldDB" id="A0A068QQ08"/>
<gene>
    <name evidence="1" type="ORF">XDD1_1369</name>
</gene>
<evidence type="ECO:0000313" key="2">
    <source>
        <dbReference type="Proteomes" id="UP000032721"/>
    </source>
</evidence>
<dbReference type="HOGENOM" id="CLU_3278928_0_0_6"/>
<sequence length="41" mass="4967">MTWVGLWVVYDIGKYYTVVEHNKLLYGQFSRQIFSRIVIDQ</sequence>
<evidence type="ECO:0000313" key="1">
    <source>
        <dbReference type="EMBL" id="CDG17068.1"/>
    </source>
</evidence>
<dbReference type="KEGG" id="xdo:XDD1_1369"/>
<proteinExistence type="predicted"/>
<protein>
    <submittedName>
        <fullName evidence="1">Uncharacterized protein</fullName>
    </submittedName>
</protein>
<reference evidence="1 2" key="1">
    <citation type="submission" date="2013-07" db="EMBL/GenBank/DDBJ databases">
        <authorList>
            <person name="Genoscope - CEA"/>
        </authorList>
    </citation>
    <scope>NUCLEOTIDE SEQUENCE [LARGE SCALE GENOMIC DNA]</scope>
    <source>
        <strain evidence="2">FRM16 / DSM 17909</strain>
    </source>
</reference>
<dbReference type="Proteomes" id="UP000032721">
    <property type="component" value="Chromosome"/>
</dbReference>
<accession>A0A068QQ08</accession>
<organism evidence="1 2">
    <name type="scientific">Xenorhabdus doucetiae</name>
    <dbReference type="NCBI Taxonomy" id="351671"/>
    <lineage>
        <taxon>Bacteria</taxon>
        <taxon>Pseudomonadati</taxon>
        <taxon>Pseudomonadota</taxon>
        <taxon>Gammaproteobacteria</taxon>
        <taxon>Enterobacterales</taxon>
        <taxon>Morganellaceae</taxon>
        <taxon>Xenorhabdus</taxon>
    </lineage>
</organism>
<name>A0A068QQ08_9GAMM</name>
<dbReference type="EMBL" id="FO704550">
    <property type="protein sequence ID" value="CDG17068.1"/>
    <property type="molecule type" value="Genomic_DNA"/>
</dbReference>